<evidence type="ECO:0000313" key="3">
    <source>
        <dbReference type="Proteomes" id="UP000267246"/>
    </source>
</evidence>
<dbReference type="OrthoDB" id="401239at2"/>
<evidence type="ECO:0000256" key="1">
    <source>
        <dbReference type="SAM" id="SignalP"/>
    </source>
</evidence>
<reference evidence="2 3" key="1">
    <citation type="submission" date="2018-10" db="EMBL/GenBank/DDBJ databases">
        <title>Genomic Encyclopedia of Archaeal and Bacterial Type Strains, Phase II (KMG-II): from individual species to whole genera.</title>
        <authorList>
            <person name="Goeker M."/>
        </authorList>
    </citation>
    <scope>NUCLEOTIDE SEQUENCE [LARGE SCALE GENOMIC DNA]</scope>
    <source>
        <strain evidence="2 3">ATCC 29870</strain>
    </source>
</reference>
<dbReference type="Pfam" id="PF06646">
    <property type="entry name" value="CypI"/>
    <property type="match status" value="1"/>
</dbReference>
<dbReference type="InterPro" id="IPR043099">
    <property type="entry name" value="CypI_dom_I"/>
</dbReference>
<dbReference type="Gene3D" id="3.40.190.180">
    <property type="entry name" value="Cypl, domain I"/>
    <property type="match status" value="1"/>
</dbReference>
<accession>A0A3M0A7R8</accession>
<dbReference type="EMBL" id="REFI01000007">
    <property type="protein sequence ID" value="RMA78515.1"/>
    <property type="molecule type" value="Genomic_DNA"/>
</dbReference>
<dbReference type="AlphaFoldDB" id="A0A3M0A7R8"/>
<evidence type="ECO:0000313" key="2">
    <source>
        <dbReference type="EMBL" id="RMA78515.1"/>
    </source>
</evidence>
<organism evidence="2 3">
    <name type="scientific">Metamycoplasma subdolum</name>
    <dbReference type="NCBI Taxonomy" id="92407"/>
    <lineage>
        <taxon>Bacteria</taxon>
        <taxon>Bacillati</taxon>
        <taxon>Mycoplasmatota</taxon>
        <taxon>Mycoplasmoidales</taxon>
        <taxon>Metamycoplasmataceae</taxon>
        <taxon>Metamycoplasma</taxon>
    </lineage>
</organism>
<comment type="caution">
    <text evidence="2">The sequence shown here is derived from an EMBL/GenBank/DDBJ whole genome shotgun (WGS) entry which is preliminary data.</text>
</comment>
<name>A0A3M0A7R8_9BACT</name>
<feature type="chain" id="PRO_5018037476" evidence="1">
    <location>
        <begin position="21"/>
        <end position="376"/>
    </location>
</feature>
<proteinExistence type="predicted"/>
<gene>
    <name evidence="2" type="ORF">JN00_0345</name>
</gene>
<dbReference type="PROSITE" id="PS51257">
    <property type="entry name" value="PROKAR_LIPOPROTEIN"/>
    <property type="match status" value="1"/>
</dbReference>
<dbReference type="Proteomes" id="UP000267246">
    <property type="component" value="Unassembled WGS sequence"/>
</dbReference>
<protein>
    <submittedName>
        <fullName evidence="2">Phosphonate transport system substrate-binding protein</fullName>
    </submittedName>
</protein>
<dbReference type="InterPro" id="IPR043100">
    <property type="entry name" value="CypI_dom_II"/>
</dbReference>
<keyword evidence="1" id="KW-0732">Signal</keyword>
<dbReference type="InterPro" id="IPR010592">
    <property type="entry name" value="CypI"/>
</dbReference>
<keyword evidence="3" id="KW-1185">Reference proteome</keyword>
<sequence length="376" mass="43690">MKFKKFLLFVPVTFALPLTAISCQKNEMSFAVTTPWDQNFDTSFFEKVVQEYNLILKKDNIKTKVYFEGEKNDIVSKILKGTSDVAFLTASQFNHESNKNEVIPILQTLTRRFNFDNTFTTYKDGSLNDPLRKLAKEAQTLFEEKPFAEWDDKSYGWNGSIYEKFYDSGPNPLTDYYRGVVMIWGNDSTRNAIKKAWDDKDWNSFRNFGIVTNEITSSSKYLLEEALFAKHFNKENNKFTSFALDKQNHSDKYIQNKARNISKGALENYHIVFDELGAFAYTHNIKKGQKLDYYSTCKKEDKIEFLTATEPIKYNIIAVSKQMSERERKALAQAFVNAWKNGDDNYGPRVGYNGYKIINDYKAEVIDPFENIFKGK</sequence>
<feature type="signal peptide" evidence="1">
    <location>
        <begin position="1"/>
        <end position="20"/>
    </location>
</feature>
<dbReference type="Gene3D" id="3.40.190.190">
    <property type="entry name" value="CypI, domain 2"/>
    <property type="match status" value="1"/>
</dbReference>
<dbReference type="RefSeq" id="WP_121940819.1">
    <property type="nucleotide sequence ID" value="NZ_REFI01000007.1"/>
</dbReference>
<dbReference type="NCBIfam" id="NF045838">
    <property type="entry name" value="MG289_thiam_LP"/>
    <property type="match status" value="1"/>
</dbReference>